<keyword evidence="5 7" id="KW-1133">Transmembrane helix</keyword>
<comment type="function">
    <text evidence="7">Stabilizer subunit of the dolichol-phosphate mannose (DPM) synthase complex; tethers catalytic subunit to the ER.</text>
</comment>
<dbReference type="Pfam" id="PF08285">
    <property type="entry name" value="DPM3"/>
    <property type="match status" value="1"/>
</dbReference>
<comment type="similarity">
    <text evidence="2 7">Belongs to the DPM3 family.</text>
</comment>
<protein>
    <recommendedName>
        <fullName evidence="7">Dolichol-phosphate mannosyltransferase subunit 3</fullName>
    </recommendedName>
</protein>
<name>A0A086JSE5_TOXGO</name>
<dbReference type="GO" id="GO:0005789">
    <property type="term" value="C:endoplasmic reticulum membrane"/>
    <property type="evidence" value="ECO:0007669"/>
    <property type="project" value="UniProtKB-SubCell"/>
</dbReference>
<evidence type="ECO:0000256" key="5">
    <source>
        <dbReference type="ARBA" id="ARBA00022989"/>
    </source>
</evidence>
<comment type="caution">
    <text evidence="8">The sequence shown here is derived from an EMBL/GenBank/DDBJ whole genome shotgun (WGS) entry which is preliminary data.</text>
</comment>
<evidence type="ECO:0000256" key="2">
    <source>
        <dbReference type="ARBA" id="ARBA00010430"/>
    </source>
</evidence>
<keyword evidence="6 7" id="KW-0472">Membrane</keyword>
<organism evidence="8 9">
    <name type="scientific">Toxoplasma gondii p89</name>
    <dbReference type="NCBI Taxonomy" id="943119"/>
    <lineage>
        <taxon>Eukaryota</taxon>
        <taxon>Sar</taxon>
        <taxon>Alveolata</taxon>
        <taxon>Apicomplexa</taxon>
        <taxon>Conoidasida</taxon>
        <taxon>Coccidia</taxon>
        <taxon>Eucoccidiorida</taxon>
        <taxon>Eimeriorina</taxon>
        <taxon>Sarcocystidae</taxon>
        <taxon>Toxoplasma</taxon>
    </lineage>
</organism>
<dbReference type="UniPathway" id="UPA00378"/>
<evidence type="ECO:0000256" key="3">
    <source>
        <dbReference type="ARBA" id="ARBA00022692"/>
    </source>
</evidence>
<sequence>MSRGKKFVAIALVLAGLWTWTLFSIASQHSLDAASKIAGDKFSSGQYNQWRDPVFIAVFSAPFVALALFGVYAVVTIVSQVVRFEDKKEAAAELAQDLITAREDLQRRGYKFEN</sequence>
<comment type="subcellular location">
    <subcellularLocation>
        <location evidence="1 7">Endoplasmic reticulum membrane</location>
        <topology evidence="1 7">Multi-pass membrane protein</topology>
    </subcellularLocation>
</comment>
<evidence type="ECO:0000313" key="9">
    <source>
        <dbReference type="Proteomes" id="UP000028828"/>
    </source>
</evidence>
<dbReference type="VEuPathDB" id="ToxoDB:TGP89_262930"/>
<feature type="transmembrane region" description="Helical" evidence="7">
    <location>
        <begin position="54"/>
        <end position="78"/>
    </location>
</feature>
<accession>A0A086JSE5</accession>
<keyword evidence="3 7" id="KW-0812">Transmembrane</keyword>
<keyword evidence="8" id="KW-0328">Glycosyltransferase</keyword>
<comment type="subunit">
    <text evidence="7">Component of the dolichol-phosphate mannose (DPM) synthase complex.</text>
</comment>
<evidence type="ECO:0000256" key="4">
    <source>
        <dbReference type="ARBA" id="ARBA00022824"/>
    </source>
</evidence>
<keyword evidence="4 7" id="KW-0256">Endoplasmic reticulum</keyword>
<dbReference type="InterPro" id="IPR013174">
    <property type="entry name" value="DPM3"/>
</dbReference>
<dbReference type="EMBL" id="AEYI02001624">
    <property type="protein sequence ID" value="KFG35063.1"/>
    <property type="molecule type" value="Genomic_DNA"/>
</dbReference>
<dbReference type="AlphaFoldDB" id="A0A086JSE5"/>
<keyword evidence="8" id="KW-0808">Transferase</keyword>
<proteinExistence type="inferred from homology"/>
<evidence type="ECO:0000256" key="1">
    <source>
        <dbReference type="ARBA" id="ARBA00004477"/>
    </source>
</evidence>
<comment type="caution">
    <text evidence="7">Lacks conserved residue(s) required for the propagation of feature annotation.</text>
</comment>
<evidence type="ECO:0000256" key="7">
    <source>
        <dbReference type="RuleBase" id="RU365085"/>
    </source>
</evidence>
<evidence type="ECO:0000313" key="8">
    <source>
        <dbReference type="EMBL" id="KFG35063.1"/>
    </source>
</evidence>
<dbReference type="OrthoDB" id="2014333at2759"/>
<reference evidence="8 9" key="1">
    <citation type="submission" date="2014-03" db="EMBL/GenBank/DDBJ databases">
        <authorList>
            <person name="Sibley D."/>
            <person name="Venepally P."/>
            <person name="Karamycheva S."/>
            <person name="Hadjithomas M."/>
            <person name="Khan A."/>
            <person name="Brunk B."/>
            <person name="Roos D."/>
            <person name="Caler E."/>
            <person name="Lorenzi H."/>
        </authorList>
    </citation>
    <scope>NUCLEOTIDE SEQUENCE [LARGE SCALE GENOMIC DNA]</scope>
    <source>
        <strain evidence="9">p89</strain>
    </source>
</reference>
<dbReference type="GO" id="GO:0016757">
    <property type="term" value="F:glycosyltransferase activity"/>
    <property type="evidence" value="ECO:0007669"/>
    <property type="project" value="UniProtKB-KW"/>
</dbReference>
<evidence type="ECO:0000256" key="6">
    <source>
        <dbReference type="ARBA" id="ARBA00023136"/>
    </source>
</evidence>
<gene>
    <name evidence="8" type="ORF">TGP89_262930</name>
</gene>
<dbReference type="Proteomes" id="UP000028828">
    <property type="component" value="Unassembled WGS sequence"/>
</dbReference>
<comment type="pathway">
    <text evidence="7">Protein modification; protein glycosylation.</text>
</comment>